<dbReference type="Proteomes" id="UP000030588">
    <property type="component" value="Unassembled WGS sequence"/>
</dbReference>
<keyword evidence="5" id="KW-0813">Transport</keyword>
<feature type="domain" description="NADP-dependent oxidoreductase" evidence="4">
    <location>
        <begin position="15"/>
        <end position="314"/>
    </location>
</feature>
<dbReference type="RefSeq" id="WP_025728588.1">
    <property type="nucleotide sequence ID" value="NZ_JAAIWK010000025.1"/>
</dbReference>
<keyword evidence="3" id="KW-0560">Oxidoreductase</keyword>
<dbReference type="EMBL" id="JRUN01000033">
    <property type="protein sequence ID" value="KHD85072.1"/>
    <property type="molecule type" value="Genomic_DNA"/>
</dbReference>
<keyword evidence="5" id="KW-0407">Ion channel</keyword>
<dbReference type="PANTHER" id="PTHR43150">
    <property type="entry name" value="HYPERKINETIC, ISOFORM M"/>
    <property type="match status" value="1"/>
</dbReference>
<dbReference type="GO" id="GO:0005829">
    <property type="term" value="C:cytosol"/>
    <property type="evidence" value="ECO:0007669"/>
    <property type="project" value="UniProtKB-ARBA"/>
</dbReference>
<comment type="similarity">
    <text evidence="1">Belongs to the shaker potassium channel beta subunit family.</text>
</comment>
<dbReference type="FunFam" id="3.20.20.100:FF:000004">
    <property type="entry name" value="Oxidoreductase, aldo/keto reductase"/>
    <property type="match status" value="1"/>
</dbReference>
<dbReference type="Proteomes" id="UP000476934">
    <property type="component" value="Unassembled WGS sequence"/>
</dbReference>
<dbReference type="CDD" id="cd19074">
    <property type="entry name" value="Aldo_ket_red_shaker-like"/>
    <property type="match status" value="1"/>
</dbReference>
<dbReference type="GO" id="GO:0034220">
    <property type="term" value="P:monoatomic ion transmembrane transport"/>
    <property type="evidence" value="ECO:0007669"/>
    <property type="project" value="UniProtKB-KW"/>
</dbReference>
<dbReference type="InterPro" id="IPR005399">
    <property type="entry name" value="K_chnl_volt-dep_bsu_KCNAB-rel"/>
</dbReference>
<dbReference type="Pfam" id="PF00248">
    <property type="entry name" value="Aldo_ket_red"/>
    <property type="match status" value="1"/>
</dbReference>
<dbReference type="AlphaFoldDB" id="A0A0A6XY53"/>
<organism evidence="5 7">
    <name type="scientific">Heyndrickxia ginsengihumi</name>
    <dbReference type="NCBI Taxonomy" id="363870"/>
    <lineage>
        <taxon>Bacteria</taxon>
        <taxon>Bacillati</taxon>
        <taxon>Bacillota</taxon>
        <taxon>Bacilli</taxon>
        <taxon>Bacillales</taxon>
        <taxon>Bacillaceae</taxon>
        <taxon>Heyndrickxia</taxon>
    </lineage>
</organism>
<dbReference type="OrthoDB" id="9773828at2"/>
<evidence type="ECO:0000256" key="2">
    <source>
        <dbReference type="ARBA" id="ARBA00022857"/>
    </source>
</evidence>
<dbReference type="PRINTS" id="PR01577">
    <property type="entry name" value="KCNABCHANNEL"/>
</dbReference>
<evidence type="ECO:0000256" key="1">
    <source>
        <dbReference type="ARBA" id="ARBA00006515"/>
    </source>
</evidence>
<reference evidence="6 8" key="3">
    <citation type="submission" date="2020-03" db="EMBL/GenBank/DDBJ databases">
        <title>Bacillus aquiflavi sp. nov., isolated from yellow water of strong flavor Chinese baijiu in Yibin region of China.</title>
        <authorList>
            <person name="Xie J."/>
        </authorList>
    </citation>
    <scope>NUCLEOTIDE SEQUENCE [LARGE SCALE GENOMIC DNA]</scope>
    <source>
        <strain evidence="6 8">Gsoil 114</strain>
    </source>
</reference>
<evidence type="ECO:0000313" key="8">
    <source>
        <dbReference type="Proteomes" id="UP000476934"/>
    </source>
</evidence>
<evidence type="ECO:0000313" key="6">
    <source>
        <dbReference type="EMBL" id="NEY21051.1"/>
    </source>
</evidence>
<gene>
    <name evidence="6" type="ORF">G4D61_13965</name>
    <name evidence="5" type="ORF">NG54_11625</name>
</gene>
<dbReference type="PANTHER" id="PTHR43150:SF2">
    <property type="entry name" value="HYPERKINETIC, ISOFORM M"/>
    <property type="match status" value="1"/>
</dbReference>
<dbReference type="EMBL" id="JAAIWK010000025">
    <property type="protein sequence ID" value="NEY21051.1"/>
    <property type="molecule type" value="Genomic_DNA"/>
</dbReference>
<dbReference type="InterPro" id="IPR023210">
    <property type="entry name" value="NADP_OxRdtase_dom"/>
</dbReference>
<keyword evidence="2" id="KW-0521">NADP</keyword>
<reference evidence="5 7" key="1">
    <citation type="submission" date="2014-10" db="EMBL/GenBank/DDBJ databases">
        <title>Draft genome of phytase producing Bacillus ginsengihumi strain M2.11.</title>
        <authorList>
            <person name="Toymentseva A."/>
            <person name="Boulygina E.A."/>
            <person name="Kazakov S.V."/>
            <person name="Kayumov I."/>
            <person name="Suleimanova A.D."/>
            <person name="Mardanova A.M."/>
            <person name="Maria S.N."/>
            <person name="Sergey M.Y."/>
            <person name="Sharipova M.R."/>
        </authorList>
    </citation>
    <scope>NUCLEOTIDE SEQUENCE [LARGE SCALE GENOMIC DNA]</scope>
    <source>
        <strain evidence="5 7">M2.11</strain>
    </source>
</reference>
<sequence length="324" mass="36446">MKYRRLGNSGLKVSEIALGSWLTYGETVEQENAINCIHQAYELGINFFDTANAYNRGEAEKVVGKALKDYERSSYVLATKLYFPMGDEPNQRGLSRKAVIEQCDASLKRLGVEYIDLYQCHRFDTETPVEETLRALDDLVSQGKILYYGVSEWSAQQIQQAADIVKQYRLHPIVSNQPIYNMLVRYIEKEVLPVSVKEGIGQVVFSPLAQGILTGKYKPGKQLPNDSRAANNQINRWIQSYLRDDVLSCIQRLENLSSELGLQLSQLAIAWILRQPGVSSAIIGASRPSQIAENVKASGVVLTEDVLTEIESILNEVDRFVPIW</sequence>
<evidence type="ECO:0000259" key="4">
    <source>
        <dbReference type="Pfam" id="PF00248"/>
    </source>
</evidence>
<accession>A0A0A6XY53</accession>
<protein>
    <submittedName>
        <fullName evidence="6">Aldo/keto reductase</fullName>
    </submittedName>
    <submittedName>
        <fullName evidence="5">Voltage-gated potassium channel</fullName>
    </submittedName>
</protein>
<proteinExistence type="inferred from homology"/>
<dbReference type="SUPFAM" id="SSF51430">
    <property type="entry name" value="NAD(P)-linked oxidoreductase"/>
    <property type="match status" value="1"/>
</dbReference>
<name>A0A0A6XY53_9BACI</name>
<comment type="caution">
    <text evidence="5">The sequence shown here is derived from an EMBL/GenBank/DDBJ whole genome shotgun (WGS) entry which is preliminary data.</text>
</comment>
<evidence type="ECO:0000313" key="7">
    <source>
        <dbReference type="Proteomes" id="UP000030588"/>
    </source>
</evidence>
<keyword evidence="8" id="KW-1185">Reference proteome</keyword>
<dbReference type="STRING" id="363870.NG54_11625"/>
<dbReference type="GO" id="GO:0016491">
    <property type="term" value="F:oxidoreductase activity"/>
    <property type="evidence" value="ECO:0007669"/>
    <property type="project" value="UniProtKB-KW"/>
</dbReference>
<evidence type="ECO:0000313" key="5">
    <source>
        <dbReference type="EMBL" id="KHD85072.1"/>
    </source>
</evidence>
<dbReference type="InterPro" id="IPR036812">
    <property type="entry name" value="NAD(P)_OxRdtase_dom_sf"/>
</dbReference>
<reference evidence="6 8" key="2">
    <citation type="submission" date="2020-02" db="EMBL/GenBank/DDBJ databases">
        <authorList>
            <person name="Feng H."/>
        </authorList>
    </citation>
    <scope>NUCLEOTIDE SEQUENCE [LARGE SCALE GENOMIC DNA]</scope>
    <source>
        <strain evidence="6 8">Gsoil 114</strain>
    </source>
</reference>
<evidence type="ECO:0000256" key="3">
    <source>
        <dbReference type="ARBA" id="ARBA00023002"/>
    </source>
</evidence>
<keyword evidence="5" id="KW-0406">Ion transport</keyword>
<dbReference type="Gene3D" id="3.20.20.100">
    <property type="entry name" value="NADP-dependent oxidoreductase domain"/>
    <property type="match status" value="1"/>
</dbReference>